<feature type="binding site" evidence="5">
    <location>
        <position position="187"/>
    </location>
    <ligand>
        <name>Zn(2+)</name>
        <dbReference type="ChEBI" id="CHEBI:29105"/>
        <note>catalytic</note>
    </ligand>
</feature>
<dbReference type="GO" id="GO:0043103">
    <property type="term" value="P:hypoxanthine salvage"/>
    <property type="evidence" value="ECO:0007669"/>
    <property type="project" value="UniProtKB-UniRule"/>
</dbReference>
<keyword evidence="3 5" id="KW-0862">Zinc</keyword>
<feature type="binding site" evidence="5">
    <location>
        <position position="8"/>
    </location>
    <ligand>
        <name>Zn(2+)</name>
        <dbReference type="ChEBI" id="CHEBI:29105"/>
        <note>catalytic</note>
    </ligand>
</feature>
<feature type="binding site" evidence="5">
    <location>
        <position position="10"/>
    </location>
    <ligand>
        <name>Zn(2+)</name>
        <dbReference type="ChEBI" id="CHEBI:29105"/>
        <note>catalytic</note>
    </ligand>
</feature>
<dbReference type="SUPFAM" id="SSF51556">
    <property type="entry name" value="Metallo-dependent hydrolases"/>
    <property type="match status" value="1"/>
</dbReference>
<dbReference type="InterPro" id="IPR032466">
    <property type="entry name" value="Metal_Hydrolase"/>
</dbReference>
<evidence type="ECO:0000256" key="2">
    <source>
        <dbReference type="ARBA" id="ARBA00022801"/>
    </source>
</evidence>
<dbReference type="GO" id="GO:0008270">
    <property type="term" value="F:zinc ion binding"/>
    <property type="evidence" value="ECO:0007669"/>
    <property type="project" value="UniProtKB-UniRule"/>
</dbReference>
<dbReference type="Pfam" id="PF00962">
    <property type="entry name" value="A_deaminase"/>
    <property type="match status" value="1"/>
</dbReference>
<dbReference type="HAMAP" id="MF_01962">
    <property type="entry name" value="Adenine_deaminase"/>
    <property type="match status" value="1"/>
</dbReference>
<dbReference type="RefSeq" id="WP_195692836.1">
    <property type="nucleotide sequence ID" value="NZ_CP064760.1"/>
</dbReference>
<dbReference type="Gene3D" id="3.20.20.140">
    <property type="entry name" value="Metal-dependent hydrolases"/>
    <property type="match status" value="1"/>
</dbReference>
<accession>A0A7S8MX46</accession>
<evidence type="ECO:0000313" key="7">
    <source>
        <dbReference type="EMBL" id="QPE04809.1"/>
    </source>
</evidence>
<sequence>MHPTAELHVHIEGTLEVDLLVRLAQRNGLPLPSFDPDVLRQRYRFGKLQDFLDVYGQNVAVLRTEQDFYDLAASYLARVRAAGVRRSEIFFDPPTHLARGIRMETILAGLTAALDESRADGLSADLIMCFQRDLGADAAMGLLDMALPFRDQFIGVGLDSSEVGYPPSLFTRVYARAAAEGLRRVAHAGEEGGPEYVWEAIDLLGVERVDHGNRALEDADLVRRLRDDQIPLTVCPLSNLALRTAPPELRDHPLPVMIEEGLNVSIHSDDPAYFGGYIDDNFAAVTRELGLSSAQTATLARNALTSSFASPQEIAGWVAELDAGVAAAGGAR</sequence>
<dbReference type="InterPro" id="IPR006330">
    <property type="entry name" value="Ado/ade_deaminase"/>
</dbReference>
<dbReference type="GO" id="GO:0009117">
    <property type="term" value="P:nucleotide metabolic process"/>
    <property type="evidence" value="ECO:0007669"/>
    <property type="project" value="UniProtKB-KW"/>
</dbReference>
<feature type="domain" description="Adenosine deaminase" evidence="6">
    <location>
        <begin position="3"/>
        <end position="314"/>
    </location>
</feature>
<feature type="binding site" evidence="5">
    <location>
        <position position="269"/>
    </location>
    <ligand>
        <name>Zn(2+)</name>
        <dbReference type="ChEBI" id="CHEBI:29105"/>
        <note>catalytic</note>
    </ligand>
</feature>
<reference evidence="7 8" key="1">
    <citation type="submission" date="2020-11" db="EMBL/GenBank/DDBJ databases">
        <title>Amino acid is mineralized and recycled by bacteria in oceanic microbiome.</title>
        <authorList>
            <person name="Zheng L.Y."/>
        </authorList>
    </citation>
    <scope>NUCLEOTIDE SEQUENCE [LARGE SCALE GENOMIC DNA]</scope>
    <source>
        <strain evidence="7 8">A32-1</strain>
    </source>
</reference>
<comment type="cofactor">
    <cofactor evidence="5">
        <name>Zn(2+)</name>
        <dbReference type="ChEBI" id="CHEBI:29105"/>
    </cofactor>
    <text evidence="5">Binds 1 zinc ion per subunit.</text>
</comment>
<comment type="function">
    <text evidence="5">Catalyzes the hydrolytic deamination of adenine to hypoxanthine. Plays an important role in the purine salvage pathway and in nitrogen catabolism.</text>
</comment>
<dbReference type="AlphaFoldDB" id="A0A7S8MX46"/>
<protein>
    <recommendedName>
        <fullName evidence="5">Adenine deaminase</fullName>
        <shortName evidence="5">ADE</shortName>
        <ecNumber evidence="5">3.5.4.2</ecNumber>
    </recommendedName>
    <alternativeName>
        <fullName evidence="5">Adenine aminohydrolase</fullName>
        <shortName evidence="5">AAH</shortName>
    </alternativeName>
</protein>
<keyword evidence="1 5" id="KW-0479">Metal-binding</keyword>
<comment type="catalytic activity">
    <reaction evidence="5">
        <text>adenine + H2O + H(+) = hypoxanthine + NH4(+)</text>
        <dbReference type="Rhea" id="RHEA:23688"/>
        <dbReference type="ChEBI" id="CHEBI:15377"/>
        <dbReference type="ChEBI" id="CHEBI:15378"/>
        <dbReference type="ChEBI" id="CHEBI:16708"/>
        <dbReference type="ChEBI" id="CHEBI:17368"/>
        <dbReference type="ChEBI" id="CHEBI:28938"/>
        <dbReference type="EC" id="3.5.4.2"/>
    </reaction>
</comment>
<dbReference type="GO" id="GO:0006146">
    <property type="term" value="P:adenine catabolic process"/>
    <property type="evidence" value="ECO:0007669"/>
    <property type="project" value="UniProtKB-UniRule"/>
</dbReference>
<dbReference type="InterPro" id="IPR001365">
    <property type="entry name" value="A_deaminase_dom"/>
</dbReference>
<keyword evidence="2 5" id="KW-0378">Hydrolase</keyword>
<dbReference type="InterPro" id="IPR028892">
    <property type="entry name" value="ADE"/>
</dbReference>
<evidence type="ECO:0000256" key="4">
    <source>
        <dbReference type="ARBA" id="ARBA00023080"/>
    </source>
</evidence>
<dbReference type="GO" id="GO:0005829">
    <property type="term" value="C:cytosol"/>
    <property type="evidence" value="ECO:0007669"/>
    <property type="project" value="TreeGrafter"/>
</dbReference>
<dbReference type="PANTHER" id="PTHR43114">
    <property type="entry name" value="ADENINE DEAMINASE"/>
    <property type="match status" value="1"/>
</dbReference>
<dbReference type="NCBIfam" id="NF006850">
    <property type="entry name" value="PRK09358.1-6"/>
    <property type="match status" value="1"/>
</dbReference>
<name>A0A7S8MX46_9MICO</name>
<organism evidence="7 8">
    <name type="scientific">Microbacterium schleiferi</name>
    <dbReference type="NCBI Taxonomy" id="69362"/>
    <lineage>
        <taxon>Bacteria</taxon>
        <taxon>Bacillati</taxon>
        <taxon>Actinomycetota</taxon>
        <taxon>Actinomycetes</taxon>
        <taxon>Micrococcales</taxon>
        <taxon>Microbacteriaceae</taxon>
        <taxon>Microbacterium</taxon>
    </lineage>
</organism>
<gene>
    <name evidence="7" type="ORF">IT882_01280</name>
</gene>
<dbReference type="EC" id="3.5.4.2" evidence="5"/>
<feature type="active site" description="Proton donor" evidence="5">
    <location>
        <position position="190"/>
    </location>
</feature>
<dbReference type="PANTHER" id="PTHR43114:SF6">
    <property type="entry name" value="ADENINE DEAMINASE"/>
    <property type="match status" value="1"/>
</dbReference>
<dbReference type="GO" id="GO:0000034">
    <property type="term" value="F:adenine deaminase activity"/>
    <property type="evidence" value="ECO:0007669"/>
    <property type="project" value="UniProtKB-UniRule"/>
</dbReference>
<feature type="binding site" evidence="5">
    <location>
        <position position="270"/>
    </location>
    <ligand>
        <name>substrate</name>
    </ligand>
</feature>
<comment type="similarity">
    <text evidence="5">Belongs to the metallo-dependent hydrolases superfamily. Adenosine and AMP deaminases family. Adenine deaminase type 2 subfamily.</text>
</comment>
<feature type="site" description="Important for catalytic activity" evidence="5">
    <location>
        <position position="211"/>
    </location>
</feature>
<dbReference type="KEGG" id="msf:IT882_01280"/>
<evidence type="ECO:0000256" key="5">
    <source>
        <dbReference type="HAMAP-Rule" id="MF_01962"/>
    </source>
</evidence>
<dbReference type="NCBIfam" id="TIGR01430">
    <property type="entry name" value="aden_deam"/>
    <property type="match status" value="1"/>
</dbReference>
<keyword evidence="4 5" id="KW-0546">Nucleotide metabolism</keyword>
<evidence type="ECO:0000256" key="1">
    <source>
        <dbReference type="ARBA" id="ARBA00022723"/>
    </source>
</evidence>
<evidence type="ECO:0000313" key="8">
    <source>
        <dbReference type="Proteomes" id="UP000594480"/>
    </source>
</evidence>
<dbReference type="Proteomes" id="UP000594480">
    <property type="component" value="Chromosome"/>
</dbReference>
<keyword evidence="8" id="KW-1185">Reference proteome</keyword>
<dbReference type="CDD" id="cd01320">
    <property type="entry name" value="ADA"/>
    <property type="match status" value="1"/>
</dbReference>
<proteinExistence type="inferred from homology"/>
<dbReference type="EMBL" id="CP064760">
    <property type="protein sequence ID" value="QPE04809.1"/>
    <property type="molecule type" value="Genomic_DNA"/>
</dbReference>
<evidence type="ECO:0000259" key="6">
    <source>
        <dbReference type="Pfam" id="PF00962"/>
    </source>
</evidence>
<evidence type="ECO:0000256" key="3">
    <source>
        <dbReference type="ARBA" id="ARBA00022833"/>
    </source>
</evidence>